<proteinExistence type="predicted"/>
<accession>A0A4D7YPB1</accession>
<protein>
    <submittedName>
        <fullName evidence="1">Uncharacterized protein</fullName>
    </submittedName>
</protein>
<name>A0A4D7YPB1_AGRTU</name>
<gene>
    <name evidence="1" type="ORF">CFBP7129_25620</name>
</gene>
<organism evidence="1 2">
    <name type="scientific">Agrobacterium tumefaciens</name>
    <dbReference type="NCBI Taxonomy" id="358"/>
    <lineage>
        <taxon>Bacteria</taxon>
        <taxon>Pseudomonadati</taxon>
        <taxon>Pseudomonadota</taxon>
        <taxon>Alphaproteobacteria</taxon>
        <taxon>Hyphomicrobiales</taxon>
        <taxon>Rhizobiaceae</taxon>
        <taxon>Rhizobium/Agrobacterium group</taxon>
        <taxon>Agrobacterium</taxon>
        <taxon>Agrobacterium tumefaciens complex</taxon>
    </lineage>
</organism>
<keyword evidence="1" id="KW-0614">Plasmid</keyword>
<sequence length="185" mass="21610">MDSNRIYFEGNPWPEGHPIKELLWSAKEIDGEVWFDIHLETANYNSERDIEDKESSNYTSDWDAPYSWENYQSCILSSNDWHNGGFKICSKDEYTPEFLDGLELLIDPSPETITDRNDFAFQIYLLGHDTVAQHKIKFDRIGNSNRFKITWFGKIARTYVGDHDFKHNFSVAVTSAEFPRLPETL</sequence>
<reference evidence="1 2" key="1">
    <citation type="submission" date="2019-04" db="EMBL/GenBank/DDBJ databases">
        <title>Complete genome sequence of Agrobacterium tumefaciens CFBP7129.</title>
        <authorList>
            <person name="Haryono M."/>
            <person name="Lin Y.-C."/>
            <person name="Lai E.-M."/>
            <person name="Kuo C.-H."/>
        </authorList>
    </citation>
    <scope>NUCLEOTIDE SEQUENCE [LARGE SCALE GENOMIC DNA]</scope>
    <source>
        <strain evidence="1 2">CFBP7129</strain>
        <plasmid evidence="2">patcfbp7129a</plasmid>
    </source>
</reference>
<dbReference type="AlphaFoldDB" id="A0A4D7YPB1"/>
<dbReference type="EMBL" id="CP039924">
    <property type="protein sequence ID" value="QCL97627.1"/>
    <property type="molecule type" value="Genomic_DNA"/>
</dbReference>
<dbReference type="RefSeq" id="WP_137005987.1">
    <property type="nucleotide sequence ID" value="NZ_CP039924.1"/>
</dbReference>
<dbReference type="Proteomes" id="UP000298649">
    <property type="component" value="Plasmid pAtCFBP7129a"/>
</dbReference>
<evidence type="ECO:0000313" key="2">
    <source>
        <dbReference type="Proteomes" id="UP000298649"/>
    </source>
</evidence>
<geneLocation type="plasmid" evidence="2">
    <name>patcfbp7129a</name>
</geneLocation>
<evidence type="ECO:0000313" key="1">
    <source>
        <dbReference type="EMBL" id="QCL97627.1"/>
    </source>
</evidence>